<name>A0A367KQA4_RHIST</name>
<proteinExistence type="predicted"/>
<evidence type="ECO:0000256" key="1">
    <source>
        <dbReference type="SAM" id="Coils"/>
    </source>
</evidence>
<dbReference type="EMBL" id="PJQM01000699">
    <property type="protein sequence ID" value="RCI04378.1"/>
    <property type="molecule type" value="Genomic_DNA"/>
</dbReference>
<accession>A0A367KQA4</accession>
<keyword evidence="3" id="KW-1185">Reference proteome</keyword>
<organism evidence="2 3">
    <name type="scientific">Rhizopus stolonifer</name>
    <name type="common">Rhizopus nigricans</name>
    <dbReference type="NCBI Taxonomy" id="4846"/>
    <lineage>
        <taxon>Eukaryota</taxon>
        <taxon>Fungi</taxon>
        <taxon>Fungi incertae sedis</taxon>
        <taxon>Mucoromycota</taxon>
        <taxon>Mucoromycotina</taxon>
        <taxon>Mucoromycetes</taxon>
        <taxon>Mucorales</taxon>
        <taxon>Mucorineae</taxon>
        <taxon>Rhizopodaceae</taxon>
        <taxon>Rhizopus</taxon>
    </lineage>
</organism>
<reference evidence="2 3" key="1">
    <citation type="journal article" date="2018" name="G3 (Bethesda)">
        <title>Phylogenetic and Phylogenomic Definition of Rhizopus Species.</title>
        <authorList>
            <person name="Gryganskyi A.P."/>
            <person name="Golan J."/>
            <person name="Dolatabadi S."/>
            <person name="Mondo S."/>
            <person name="Robb S."/>
            <person name="Idnurm A."/>
            <person name="Muszewska A."/>
            <person name="Steczkiewicz K."/>
            <person name="Masonjones S."/>
            <person name="Liao H.L."/>
            <person name="Gajdeczka M.T."/>
            <person name="Anike F."/>
            <person name="Vuek A."/>
            <person name="Anishchenko I.M."/>
            <person name="Voigt K."/>
            <person name="de Hoog G.S."/>
            <person name="Smith M.E."/>
            <person name="Heitman J."/>
            <person name="Vilgalys R."/>
            <person name="Stajich J.E."/>
        </authorList>
    </citation>
    <scope>NUCLEOTIDE SEQUENCE [LARGE SCALE GENOMIC DNA]</scope>
    <source>
        <strain evidence="2 3">LSU 92-RS-03</strain>
    </source>
</reference>
<feature type="coiled-coil region" evidence="1">
    <location>
        <begin position="35"/>
        <end position="98"/>
    </location>
</feature>
<comment type="caution">
    <text evidence="2">The sequence shown here is derived from an EMBL/GenBank/DDBJ whole genome shotgun (WGS) entry which is preliminary data.</text>
</comment>
<dbReference type="AlphaFoldDB" id="A0A367KQA4"/>
<sequence length="226" mass="25948">MSANKRPLPPTPSTNRKAIKDINFEEHHNELLRSLEQKEATIHNLKIIVTEWKKKALDHEAALAEAKQRFEEKESFLLKKHQQEIEALTKAQVDQTNENLDLILSLKNENKRLKRSEEIVSSVPRLGTTSQLCDTAEIAHQTATSTEINNRKYSDELVEKINEMMNAMEGTLHGFNQQNYLEDTKIPSLVNDTSSSEEDAQVIEDILEKPEKKKRSIKSGFLFGRR</sequence>
<evidence type="ECO:0000313" key="3">
    <source>
        <dbReference type="Proteomes" id="UP000253551"/>
    </source>
</evidence>
<gene>
    <name evidence="2" type="ORF">CU098_012631</name>
</gene>
<evidence type="ECO:0000313" key="2">
    <source>
        <dbReference type="EMBL" id="RCI04378.1"/>
    </source>
</evidence>
<protein>
    <submittedName>
        <fullName evidence="2">Uncharacterized protein</fullName>
    </submittedName>
</protein>
<keyword evidence="1" id="KW-0175">Coiled coil</keyword>
<dbReference type="OrthoDB" id="2277294at2759"/>
<dbReference type="Proteomes" id="UP000253551">
    <property type="component" value="Unassembled WGS sequence"/>
</dbReference>